<evidence type="ECO:0000313" key="2">
    <source>
        <dbReference type="EMBL" id="PYH41023.1"/>
    </source>
</evidence>
<dbReference type="STRING" id="1450539.A0A318Z8E1"/>
<reference evidence="2 3" key="1">
    <citation type="submission" date="2016-12" db="EMBL/GenBank/DDBJ databases">
        <title>The genomes of Aspergillus section Nigri reveals drivers in fungal speciation.</title>
        <authorList>
            <consortium name="DOE Joint Genome Institute"/>
            <person name="Vesth T.C."/>
            <person name="Nybo J."/>
            <person name="Theobald S."/>
            <person name="Brandl J."/>
            <person name="Frisvad J.C."/>
            <person name="Nielsen K.F."/>
            <person name="Lyhne E.K."/>
            <person name="Kogle M.E."/>
            <person name="Kuo A."/>
            <person name="Riley R."/>
            <person name="Clum A."/>
            <person name="Nolan M."/>
            <person name="Lipzen A."/>
            <person name="Salamov A."/>
            <person name="Henrissat B."/>
            <person name="Wiebenga A."/>
            <person name="De Vries R.P."/>
            <person name="Grigoriev I.V."/>
            <person name="Mortensen U.H."/>
            <person name="Andersen M.R."/>
            <person name="Baker S.E."/>
        </authorList>
    </citation>
    <scope>NUCLEOTIDE SEQUENCE [LARGE SCALE GENOMIC DNA]</scope>
    <source>
        <strain evidence="2 3">JOP 1030-1</strain>
    </source>
</reference>
<dbReference type="PANTHER" id="PTHR37540">
    <property type="entry name" value="TRANSCRIPTION FACTOR (ACR-2), PUTATIVE-RELATED-RELATED"/>
    <property type="match status" value="1"/>
</dbReference>
<organism evidence="2 3">
    <name type="scientific">Aspergillus saccharolyticus JOP 1030-1</name>
    <dbReference type="NCBI Taxonomy" id="1450539"/>
    <lineage>
        <taxon>Eukaryota</taxon>
        <taxon>Fungi</taxon>
        <taxon>Dikarya</taxon>
        <taxon>Ascomycota</taxon>
        <taxon>Pezizomycotina</taxon>
        <taxon>Eurotiomycetes</taxon>
        <taxon>Eurotiomycetidae</taxon>
        <taxon>Eurotiales</taxon>
        <taxon>Aspergillaceae</taxon>
        <taxon>Aspergillus</taxon>
        <taxon>Aspergillus subgen. Circumdati</taxon>
    </lineage>
</organism>
<dbReference type="InterPro" id="IPR021858">
    <property type="entry name" value="Fun_TF"/>
</dbReference>
<dbReference type="GeneID" id="37081039"/>
<gene>
    <name evidence="2" type="ORF">BP01DRAFT_426680</name>
</gene>
<protein>
    <recommendedName>
        <fullName evidence="4">C6 transcription factor</fullName>
    </recommendedName>
</protein>
<dbReference type="Pfam" id="PF11951">
    <property type="entry name" value="Fungal_trans_2"/>
    <property type="match status" value="1"/>
</dbReference>
<dbReference type="RefSeq" id="XP_025427005.1">
    <property type="nucleotide sequence ID" value="XM_025579810.1"/>
</dbReference>
<dbReference type="EMBL" id="KZ821271">
    <property type="protein sequence ID" value="PYH41023.1"/>
    <property type="molecule type" value="Genomic_DNA"/>
</dbReference>
<evidence type="ECO:0000256" key="1">
    <source>
        <dbReference type="SAM" id="MobiDB-lite"/>
    </source>
</evidence>
<dbReference type="PANTHER" id="PTHR37540:SF5">
    <property type="entry name" value="TRANSCRIPTION FACTOR DOMAIN-CONTAINING PROTEIN"/>
    <property type="match status" value="1"/>
</dbReference>
<name>A0A318Z8E1_9EURO</name>
<evidence type="ECO:0000313" key="3">
    <source>
        <dbReference type="Proteomes" id="UP000248349"/>
    </source>
</evidence>
<keyword evidence="3" id="KW-1185">Reference proteome</keyword>
<proteinExistence type="predicted"/>
<sequence length="427" mass="48360">MVRMDSATRSRRQFSGPHFEFIAVAGDNVAGDAATRRRVRSHAMVDYRRRTAKPKRKEKASPLNEIDTTSPSPARAIQGKQESRTDVDSLVIPYGRFSLLDASRSDPFGTFPIDCDRRTRRLWDHMYDGTCSMFRTMLDIGFLDVVRETIALSQLLSASSQHLGHLYKGSSTDHFRYSIRATTLLQQRLQDPSTCVTDEVVIAVLAFCCYANLTRDPELLNVHMNGLSRILGSRGGVQSLDSKPLLRTMLYWVDVNGAYLQDSAPRYQQPFEILVDRSMLTTSSYQFSQSLDDNTDGDAFVSYIRQSLTELHMIMLSELTKRDLWYDILFPGFHISPILHVLLSQNRATVYVSMNERVVECFRLATVIYLTELRGKFGLDTIPGLLYGSKLLLLLRNMDLSLLSTSQQIYLVYAVEGHAADGNYSLC</sequence>
<dbReference type="Proteomes" id="UP000248349">
    <property type="component" value="Unassembled WGS sequence"/>
</dbReference>
<dbReference type="OrthoDB" id="4159781at2759"/>
<evidence type="ECO:0008006" key="4">
    <source>
        <dbReference type="Google" id="ProtNLM"/>
    </source>
</evidence>
<dbReference type="AlphaFoldDB" id="A0A318Z8E1"/>
<accession>A0A318Z8E1</accession>
<feature type="region of interest" description="Disordered" evidence="1">
    <location>
        <begin position="47"/>
        <end position="82"/>
    </location>
</feature>